<dbReference type="InterPro" id="IPR000210">
    <property type="entry name" value="BTB/POZ_dom"/>
</dbReference>
<feature type="transmembrane region" description="Helical" evidence="13">
    <location>
        <begin position="359"/>
        <end position="375"/>
    </location>
</feature>
<feature type="transmembrane region" description="Helical" evidence="13">
    <location>
        <begin position="227"/>
        <end position="248"/>
    </location>
</feature>
<dbReference type="InterPro" id="IPR028325">
    <property type="entry name" value="VG_K_chnl"/>
</dbReference>
<organism evidence="15 16">
    <name type="scientific">Branchiostoma floridae</name>
    <name type="common">Florida lancelet</name>
    <name type="synonym">Amphioxus</name>
    <dbReference type="NCBI Taxonomy" id="7739"/>
    <lineage>
        <taxon>Eukaryota</taxon>
        <taxon>Metazoa</taxon>
        <taxon>Chordata</taxon>
        <taxon>Cephalochordata</taxon>
        <taxon>Leptocardii</taxon>
        <taxon>Amphioxiformes</taxon>
        <taxon>Branchiostomatidae</taxon>
        <taxon>Branchiostoma</taxon>
    </lineage>
</organism>
<evidence type="ECO:0000256" key="6">
    <source>
        <dbReference type="ARBA" id="ARBA00022882"/>
    </source>
</evidence>
<evidence type="ECO:0000256" key="7">
    <source>
        <dbReference type="ARBA" id="ARBA00022958"/>
    </source>
</evidence>
<dbReference type="FunFam" id="1.10.287.70:FF:000242">
    <property type="entry name" value="Potassium voltage-gated channel subfamily A member 1"/>
    <property type="match status" value="1"/>
</dbReference>
<reference evidence="15" key="1">
    <citation type="journal article" date="2020" name="Nat. Ecol. Evol.">
        <title>Deeply conserved synteny resolves early events in vertebrate evolution.</title>
        <authorList>
            <person name="Simakov O."/>
            <person name="Marletaz F."/>
            <person name="Yue J.X."/>
            <person name="O'Connell B."/>
            <person name="Jenkins J."/>
            <person name="Brandt A."/>
            <person name="Calef R."/>
            <person name="Tung C.H."/>
            <person name="Huang T.K."/>
            <person name="Schmutz J."/>
            <person name="Satoh N."/>
            <person name="Yu J.K."/>
            <person name="Putnam N.H."/>
            <person name="Green R.E."/>
            <person name="Rokhsar D.S."/>
        </authorList>
    </citation>
    <scope>NUCLEOTIDE SEQUENCE [LARGE SCALE GENOMIC DNA]</scope>
    <source>
        <strain evidence="15">S238N-H82</strain>
    </source>
</reference>
<keyword evidence="4 13" id="KW-0812">Transmembrane</keyword>
<dbReference type="GO" id="GO:0071805">
    <property type="term" value="P:potassium ion transmembrane transport"/>
    <property type="evidence" value="ECO:0000318"/>
    <property type="project" value="GO_Central"/>
</dbReference>
<evidence type="ECO:0000256" key="1">
    <source>
        <dbReference type="ARBA" id="ARBA00004141"/>
    </source>
</evidence>
<feature type="transmembrane region" description="Helical" evidence="13">
    <location>
        <begin position="326"/>
        <end position="347"/>
    </location>
</feature>
<dbReference type="SUPFAM" id="SSF54695">
    <property type="entry name" value="POZ domain"/>
    <property type="match status" value="1"/>
</dbReference>
<feature type="region of interest" description="Disordered" evidence="12">
    <location>
        <begin position="418"/>
        <end position="457"/>
    </location>
</feature>
<evidence type="ECO:0000256" key="2">
    <source>
        <dbReference type="ARBA" id="ARBA00022448"/>
    </source>
</evidence>
<dbReference type="GO" id="GO:0005251">
    <property type="term" value="F:delayed rectifier potassium channel activity"/>
    <property type="evidence" value="ECO:0000318"/>
    <property type="project" value="GO_Central"/>
</dbReference>
<dbReference type="AlphaFoldDB" id="A0A9J7ML79"/>
<proteinExistence type="predicted"/>
<dbReference type="InterPro" id="IPR011333">
    <property type="entry name" value="SKP1/BTB/POZ_sf"/>
</dbReference>
<dbReference type="SMART" id="SM00225">
    <property type="entry name" value="BTB"/>
    <property type="match status" value="1"/>
</dbReference>
<dbReference type="GeneID" id="118412396"/>
<keyword evidence="9" id="KW-0406">Ion transport</keyword>
<dbReference type="FunFam" id="1.20.120.350:FF:000074">
    <property type="entry name" value="SHaW family of potassium channels"/>
    <property type="match status" value="1"/>
</dbReference>
<evidence type="ECO:0000313" key="16">
    <source>
        <dbReference type="RefSeq" id="XP_035671119.1"/>
    </source>
</evidence>
<evidence type="ECO:0000256" key="5">
    <source>
        <dbReference type="ARBA" id="ARBA00022826"/>
    </source>
</evidence>
<evidence type="ECO:0000256" key="4">
    <source>
        <dbReference type="ARBA" id="ARBA00022692"/>
    </source>
</evidence>
<gene>
    <name evidence="16" type="primary">LOC118412396</name>
</gene>
<keyword evidence="3" id="KW-0633">Potassium transport</keyword>
<dbReference type="PANTHER" id="PTHR11537:SF113">
    <property type="entry name" value="POTASSIUM VOLTAGE-GATED CHANNEL PROTEIN SHAKER"/>
    <property type="match status" value="1"/>
</dbReference>
<keyword evidence="11" id="KW-0407">Ion channel</keyword>
<dbReference type="InterPro" id="IPR003972">
    <property type="entry name" value="K_chnl_volt-dep_Kv1"/>
</dbReference>
<evidence type="ECO:0000256" key="3">
    <source>
        <dbReference type="ARBA" id="ARBA00022538"/>
    </source>
</evidence>
<feature type="transmembrane region" description="Helical" evidence="13">
    <location>
        <begin position="260"/>
        <end position="280"/>
    </location>
</feature>
<keyword evidence="5" id="KW-0631">Potassium channel</keyword>
<dbReference type="InterPro" id="IPR003968">
    <property type="entry name" value="K_chnl_volt-dep_Kv"/>
</dbReference>
<dbReference type="SUPFAM" id="SSF81324">
    <property type="entry name" value="Voltage-gated potassium channels"/>
    <property type="match status" value="1"/>
</dbReference>
<evidence type="ECO:0000256" key="10">
    <source>
        <dbReference type="ARBA" id="ARBA00023136"/>
    </source>
</evidence>
<dbReference type="GO" id="GO:0001508">
    <property type="term" value="P:action potential"/>
    <property type="evidence" value="ECO:0000318"/>
    <property type="project" value="GO_Central"/>
</dbReference>
<keyword evidence="6" id="KW-0851">Voltage-gated channel</keyword>
<evidence type="ECO:0000256" key="11">
    <source>
        <dbReference type="ARBA" id="ARBA00023303"/>
    </source>
</evidence>
<comment type="subcellular location">
    <subcellularLocation>
        <location evidence="1">Membrane</location>
        <topology evidence="1">Multi-pass membrane protein</topology>
    </subcellularLocation>
</comment>
<evidence type="ECO:0000256" key="9">
    <source>
        <dbReference type="ARBA" id="ARBA00023065"/>
    </source>
</evidence>
<dbReference type="Gene3D" id="3.30.710.10">
    <property type="entry name" value="Potassium Channel Kv1.1, Chain A"/>
    <property type="match status" value="1"/>
</dbReference>
<feature type="compositionally biased region" description="Polar residues" evidence="12">
    <location>
        <begin position="448"/>
        <end position="457"/>
    </location>
</feature>
<dbReference type="GO" id="GO:0051260">
    <property type="term" value="P:protein homooligomerization"/>
    <property type="evidence" value="ECO:0007669"/>
    <property type="project" value="InterPro"/>
</dbReference>
<dbReference type="OMA" id="YESTHFE"/>
<protein>
    <submittedName>
        <fullName evidence="16">Potassium voltage-gated channel subfamily A member 1-like</fullName>
    </submittedName>
</protein>
<dbReference type="Pfam" id="PF00520">
    <property type="entry name" value="Ion_trans"/>
    <property type="match status" value="1"/>
</dbReference>
<evidence type="ECO:0000313" key="15">
    <source>
        <dbReference type="Proteomes" id="UP000001554"/>
    </source>
</evidence>
<name>A0A9J7ML79_BRAFL</name>
<dbReference type="Gene3D" id="1.10.287.70">
    <property type="match status" value="1"/>
</dbReference>
<dbReference type="PRINTS" id="PR01496">
    <property type="entry name" value="SHAKERCHANEL"/>
</dbReference>
<keyword evidence="8 13" id="KW-1133">Transmembrane helix</keyword>
<keyword evidence="7" id="KW-0630">Potassium</keyword>
<evidence type="ECO:0000256" key="13">
    <source>
        <dbReference type="SAM" id="Phobius"/>
    </source>
</evidence>
<evidence type="ECO:0000256" key="12">
    <source>
        <dbReference type="SAM" id="MobiDB-lite"/>
    </source>
</evidence>
<feature type="transmembrane region" description="Helical" evidence="13">
    <location>
        <begin position="387"/>
        <end position="408"/>
    </location>
</feature>
<keyword evidence="15" id="KW-1185">Reference proteome</keyword>
<dbReference type="PRINTS" id="PR00169">
    <property type="entry name" value="KCHANNEL"/>
</dbReference>
<dbReference type="Pfam" id="PF02214">
    <property type="entry name" value="BTB_2"/>
    <property type="match status" value="1"/>
</dbReference>
<evidence type="ECO:0000256" key="8">
    <source>
        <dbReference type="ARBA" id="ARBA00022989"/>
    </source>
</evidence>
<dbReference type="KEGG" id="bfo:118412396"/>
<dbReference type="RefSeq" id="XP_035671119.1">
    <property type="nucleotide sequence ID" value="XM_035815226.1"/>
</dbReference>
<keyword evidence="2" id="KW-0813">Transport</keyword>
<sequence length="457" mass="52599">MESAWILGAYTASGELATPRTQRRMLFGMVQRQQYRWREFDRDMTADRARAALAHLRRRVVINVAGLRFELEPETLARFPNTLLGSSENRKKFYDPYRDEYFFDRHRPSAEAIIAFYQTGGRLDRPDEVPVDVFTDELKFFKLGDDVIQRYREKEGFHRVAEQPLPRSKLVKDLWVLATKPRSSHWAMLFAFFSVFAILLSVAAVCAETLPMMQYSRNEKSPFVDPYFLIETVCTGWFVLELLLRVLTCPNRKRYFKSTLNIYDMIAVTPWFITIVTMMVEPMYMYAGWAMRVTRLLRATRALKLARYSRGLRMIGLALTASLPDIGMLGVFMGICIILFSSAIFFIEFGYESTHFESIPDGFWWALITMVTVGYGDHYPTTGGGKFLGSICALAGILTIALPVPVIVTKFDELYDRQTEKDSEEDEDEHNKGNKDDIEDSEDETLSEAPTTKETIV</sequence>
<evidence type="ECO:0000259" key="14">
    <source>
        <dbReference type="SMART" id="SM00225"/>
    </source>
</evidence>
<dbReference type="Proteomes" id="UP000001554">
    <property type="component" value="Chromosome 3"/>
</dbReference>
<reference evidence="16" key="2">
    <citation type="submission" date="2025-08" db="UniProtKB">
        <authorList>
            <consortium name="RefSeq"/>
        </authorList>
    </citation>
    <scope>IDENTIFICATION</scope>
    <source>
        <strain evidence="16">S238N-H82</strain>
        <tissue evidence="16">Testes</tissue>
    </source>
</reference>
<dbReference type="OrthoDB" id="415460at2759"/>
<dbReference type="InterPro" id="IPR003131">
    <property type="entry name" value="T1-type_BTB"/>
</dbReference>
<feature type="compositionally biased region" description="Acidic residues" evidence="12">
    <location>
        <begin position="437"/>
        <end position="446"/>
    </location>
</feature>
<accession>A0A9J7ML79</accession>
<keyword evidence="10 13" id="KW-0472">Membrane</keyword>
<dbReference type="Gene3D" id="1.20.120.350">
    <property type="entry name" value="Voltage-gated potassium channels. Chain C"/>
    <property type="match status" value="1"/>
</dbReference>
<dbReference type="GO" id="GO:0008076">
    <property type="term" value="C:voltage-gated potassium channel complex"/>
    <property type="evidence" value="ECO:0000318"/>
    <property type="project" value="GO_Central"/>
</dbReference>
<dbReference type="FunFam" id="3.30.710.10:FF:000241">
    <property type="entry name" value="Uncharacterized protein"/>
    <property type="match status" value="1"/>
</dbReference>
<dbReference type="GO" id="GO:0016020">
    <property type="term" value="C:membrane"/>
    <property type="evidence" value="ECO:0000318"/>
    <property type="project" value="GO_Central"/>
</dbReference>
<dbReference type="PRINTS" id="PR01491">
    <property type="entry name" value="KVCHANNEL"/>
</dbReference>
<feature type="transmembrane region" description="Helical" evidence="13">
    <location>
        <begin position="186"/>
        <end position="207"/>
    </location>
</feature>
<dbReference type="InterPro" id="IPR027359">
    <property type="entry name" value="Volt_channel_dom_sf"/>
</dbReference>
<dbReference type="PANTHER" id="PTHR11537">
    <property type="entry name" value="VOLTAGE-GATED POTASSIUM CHANNEL"/>
    <property type="match status" value="1"/>
</dbReference>
<dbReference type="InterPro" id="IPR005821">
    <property type="entry name" value="Ion_trans_dom"/>
</dbReference>
<feature type="domain" description="BTB" evidence="14">
    <location>
        <begin position="58"/>
        <end position="158"/>
    </location>
</feature>